<dbReference type="RefSeq" id="WP_013898037.1">
    <property type="nucleotide sequence ID" value="NC_015676.1"/>
</dbReference>
<reference evidence="1" key="1">
    <citation type="submission" date="2010-07" db="EMBL/GenBank/DDBJ databases">
        <title>The complete genome of Methanosalsum zhilinae DSM 4017.</title>
        <authorList>
            <consortium name="US DOE Joint Genome Institute (JGI-PGF)"/>
            <person name="Lucas S."/>
            <person name="Copeland A."/>
            <person name="Lapidus A."/>
            <person name="Glavina del Rio T."/>
            <person name="Dalin E."/>
            <person name="Tice H."/>
            <person name="Bruce D."/>
            <person name="Goodwin L."/>
            <person name="Pitluck S."/>
            <person name="Kyrpides N."/>
            <person name="Mavromatis K."/>
            <person name="Ovchinnikova G."/>
            <person name="Daligault H."/>
            <person name="Detter J.C."/>
            <person name="Han C."/>
            <person name="Tapia R."/>
            <person name="Larimer F."/>
            <person name="Land M."/>
            <person name="Hauser L."/>
            <person name="Markowitz V."/>
            <person name="Cheng J.-F."/>
            <person name="Hugenholtz P."/>
            <person name="Woyke T."/>
            <person name="Wu D."/>
            <person name="Spring S."/>
            <person name="Schueler E."/>
            <person name="Brambilla E."/>
            <person name="Klenk H.-P."/>
            <person name="Eisen J.A."/>
        </authorList>
    </citation>
    <scope>NUCLEOTIDE SEQUENCE</scope>
    <source>
        <strain evidence="1">DSM 4017</strain>
    </source>
</reference>
<dbReference type="Proteomes" id="UP000006622">
    <property type="component" value="Chromosome"/>
</dbReference>
<dbReference type="GeneID" id="10822346"/>
<keyword evidence="2" id="KW-1185">Reference proteome</keyword>
<sequence length="138" mass="15290">MGQTYESGIAGARFGHLMSSYAAKNLGAKLLETETQSNEALLNGQRVVIKSAHKNTPSIGVTLNVLTNIESVVAILETKDSQAEGTHKYKVYKVSKEWYKANMKPSRSSPSATRNTRMVRCNLIRKHGEVLCDFTCHF</sequence>
<name>F7XKJ5_METZD</name>
<evidence type="ECO:0000313" key="2">
    <source>
        <dbReference type="Proteomes" id="UP000006622"/>
    </source>
</evidence>
<dbReference type="OrthoDB" id="139671at2157"/>
<dbReference type="HOGENOM" id="CLU_1891456_0_0_2"/>
<proteinExistence type="predicted"/>
<evidence type="ECO:0000313" key="1">
    <source>
        <dbReference type="EMBL" id="AEH60598.1"/>
    </source>
</evidence>
<protein>
    <submittedName>
        <fullName evidence="1">Uncharacterized protein</fullName>
    </submittedName>
</protein>
<accession>F7XKJ5</accession>
<dbReference type="AlphaFoldDB" id="F7XKJ5"/>
<dbReference type="EMBL" id="CP002101">
    <property type="protein sequence ID" value="AEH60598.1"/>
    <property type="molecule type" value="Genomic_DNA"/>
</dbReference>
<dbReference type="KEGG" id="mzh:Mzhil_0732"/>
<dbReference type="STRING" id="679901.Mzhil_0732"/>
<organism evidence="1 2">
    <name type="scientific">Methanosalsum zhilinae (strain DSM 4017 / NBRC 107636 / OCM 62 / WeN5)</name>
    <name type="common">Methanohalophilus zhilinae</name>
    <dbReference type="NCBI Taxonomy" id="679901"/>
    <lineage>
        <taxon>Archaea</taxon>
        <taxon>Methanobacteriati</taxon>
        <taxon>Methanobacteriota</taxon>
        <taxon>Stenosarchaea group</taxon>
        <taxon>Methanomicrobia</taxon>
        <taxon>Methanosarcinales</taxon>
        <taxon>Methanosarcinaceae</taxon>
        <taxon>Methanosalsum</taxon>
    </lineage>
</organism>
<gene>
    <name evidence="1" type="ordered locus">Mzhil_0732</name>
</gene>